<evidence type="ECO:0000313" key="1">
    <source>
        <dbReference type="EMBL" id="CAG9942958.1"/>
    </source>
</evidence>
<gene>
    <name evidence="1" type="ORF">CRV2_00000109</name>
</gene>
<reference evidence="1" key="2">
    <citation type="submission" date="2021-10" db="EMBL/GenBank/DDBJ databases">
        <authorList>
            <person name="Piombo E."/>
        </authorList>
    </citation>
    <scope>NUCLEOTIDE SEQUENCE</scope>
</reference>
<reference evidence="1" key="1">
    <citation type="submission" date="2020-04" db="EMBL/GenBank/DDBJ databases">
        <authorList>
            <person name="Broberg M."/>
        </authorList>
    </citation>
    <scope>NUCLEOTIDE SEQUENCE</scope>
</reference>
<organism evidence="1 2">
    <name type="scientific">Clonostachys rosea f. rosea IK726</name>
    <dbReference type="NCBI Taxonomy" id="1349383"/>
    <lineage>
        <taxon>Eukaryota</taxon>
        <taxon>Fungi</taxon>
        <taxon>Dikarya</taxon>
        <taxon>Ascomycota</taxon>
        <taxon>Pezizomycotina</taxon>
        <taxon>Sordariomycetes</taxon>
        <taxon>Hypocreomycetidae</taxon>
        <taxon>Hypocreales</taxon>
        <taxon>Bionectriaceae</taxon>
        <taxon>Clonostachys</taxon>
    </lineage>
</organism>
<comment type="caution">
    <text evidence="1">The sequence shown here is derived from an EMBL/GenBank/DDBJ whole genome shotgun (WGS) entry which is preliminary data.</text>
</comment>
<protein>
    <submittedName>
        <fullName evidence="1">Uncharacterized protein</fullName>
    </submittedName>
</protein>
<keyword evidence="2" id="KW-1185">Reference proteome</keyword>
<proteinExistence type="predicted"/>
<dbReference type="EMBL" id="CADEHS020000007">
    <property type="protein sequence ID" value="CAG9942958.1"/>
    <property type="molecule type" value="Genomic_DNA"/>
</dbReference>
<sequence length="182" mass="20489">MSVKPLITCLWFDGTAQQAAEQYTSIFKNSKLGRKTYYLEAGKECHGQEPGSVMTVEFELNGQKFVGLNGGPMFKHNEAVSFQVDCEDQAEVDYYWDRLGEGGDEARRVCGWIADRFGVAWQVVPRALKEMLDSEDKEAAGRVTVEMMGMKKMDIERLRSAFEGRHVPDPLKVPSAIAPKFK</sequence>
<evidence type="ECO:0000313" key="2">
    <source>
        <dbReference type="Proteomes" id="UP000836387"/>
    </source>
</evidence>
<accession>A0ACA9TPU7</accession>
<name>A0ACA9TPU7_BIOOC</name>
<dbReference type="Proteomes" id="UP000836387">
    <property type="component" value="Unassembled WGS sequence"/>
</dbReference>